<dbReference type="PANTHER" id="PTHR30273">
    <property type="entry name" value="PERIPLASMIC SIGNAL SENSOR AND SIGMA FACTOR ACTIVATOR FECR-RELATED"/>
    <property type="match status" value="1"/>
</dbReference>
<dbReference type="PIRSF" id="PIRSF018266">
    <property type="entry name" value="FecR"/>
    <property type="match status" value="1"/>
</dbReference>
<reference evidence="4" key="1">
    <citation type="submission" date="2016-10" db="EMBL/GenBank/DDBJ databases">
        <authorList>
            <person name="Varghese N."/>
            <person name="Submissions S."/>
        </authorList>
    </citation>
    <scope>NUCLEOTIDE SEQUENCE [LARGE SCALE GENOMIC DNA]</scope>
    <source>
        <strain evidence="4">LP51</strain>
    </source>
</reference>
<dbReference type="RefSeq" id="WP_092101919.1">
    <property type="nucleotide sequence ID" value="NZ_FOOT01000004.1"/>
</dbReference>
<dbReference type="GO" id="GO:0016989">
    <property type="term" value="F:sigma factor antagonist activity"/>
    <property type="evidence" value="ECO:0007669"/>
    <property type="project" value="TreeGrafter"/>
</dbReference>
<dbReference type="Pfam" id="PF04773">
    <property type="entry name" value="FecR"/>
    <property type="match status" value="1"/>
</dbReference>
<feature type="domain" description="FecR protein" evidence="1">
    <location>
        <begin position="126"/>
        <end position="220"/>
    </location>
</feature>
<dbReference type="Gene3D" id="3.55.50.30">
    <property type="match status" value="1"/>
</dbReference>
<protein>
    <submittedName>
        <fullName evidence="3">FecR family protein</fullName>
    </submittedName>
</protein>
<dbReference type="Pfam" id="PF16344">
    <property type="entry name" value="FecR_C"/>
    <property type="match status" value="1"/>
</dbReference>
<evidence type="ECO:0000259" key="1">
    <source>
        <dbReference type="Pfam" id="PF04773"/>
    </source>
</evidence>
<organism evidence="3 4">
    <name type="scientific">Pontibacter chinhatensis</name>
    <dbReference type="NCBI Taxonomy" id="1436961"/>
    <lineage>
        <taxon>Bacteria</taxon>
        <taxon>Pseudomonadati</taxon>
        <taxon>Bacteroidota</taxon>
        <taxon>Cytophagia</taxon>
        <taxon>Cytophagales</taxon>
        <taxon>Hymenobacteraceae</taxon>
        <taxon>Pontibacter</taxon>
    </lineage>
</organism>
<proteinExistence type="predicted"/>
<dbReference type="PANTHER" id="PTHR30273:SF2">
    <property type="entry name" value="PROTEIN FECR"/>
    <property type="match status" value="1"/>
</dbReference>
<dbReference type="InterPro" id="IPR032508">
    <property type="entry name" value="FecR_C"/>
</dbReference>
<sequence>MDSRLLDRFYKGECSDKEVRQVLHWFGEQQPDLHKEQELNAIWQEAAQRTEEVPGHDAGQVFRKLRAQIGEEHEQMEAGNVVKLSPPANMPLWIKVAAAILLPLCLIGLLKLFSSGAGSAKVVYQTIEAAPGVKKTVYLADGSTVKLNSGSSISFARNFGEESREITLRGEAFFEVAKDSLRPFVVRTGGISTQALGTSFNIDYSSYEGTITVALATGLVKVEQDGQAHKQLLSHLTPGQQLAYDKASGQYAVAPFEKSEVLAWKEGVLTFRKASMDQVIRELENWYGVRIEADTEGEQVDAWNYTGEYHQETLESVLDGIGFVKGFTHTRSGDQVKIMLNQ</sequence>
<keyword evidence="4" id="KW-1185">Reference proteome</keyword>
<evidence type="ECO:0000313" key="4">
    <source>
        <dbReference type="Proteomes" id="UP000198724"/>
    </source>
</evidence>
<dbReference type="AlphaFoldDB" id="A0A1I2VIC6"/>
<evidence type="ECO:0000259" key="2">
    <source>
        <dbReference type="Pfam" id="PF16344"/>
    </source>
</evidence>
<dbReference type="EMBL" id="FOOT01000004">
    <property type="protein sequence ID" value="SFG87236.1"/>
    <property type="molecule type" value="Genomic_DNA"/>
</dbReference>
<accession>A0A1I2VIC6</accession>
<dbReference type="STRING" id="1436961.SAMN05421739_104144"/>
<dbReference type="Proteomes" id="UP000198724">
    <property type="component" value="Unassembled WGS sequence"/>
</dbReference>
<evidence type="ECO:0000313" key="3">
    <source>
        <dbReference type="EMBL" id="SFG87236.1"/>
    </source>
</evidence>
<name>A0A1I2VIC6_9BACT</name>
<gene>
    <name evidence="3" type="ORF">SAMN05421739_104144</name>
</gene>
<dbReference type="InterPro" id="IPR012373">
    <property type="entry name" value="Ferrdict_sens_TM"/>
</dbReference>
<feature type="domain" description="Protein FecR C-terminal" evidence="2">
    <location>
        <begin position="269"/>
        <end position="338"/>
    </location>
</feature>
<dbReference type="InterPro" id="IPR006860">
    <property type="entry name" value="FecR"/>
</dbReference>
<dbReference type="OrthoDB" id="1099916at2"/>
<dbReference type="Gene3D" id="2.60.120.1440">
    <property type="match status" value="1"/>
</dbReference>